<dbReference type="InterPro" id="IPR003331">
    <property type="entry name" value="UDP_GlcNAc_Epimerase_2_dom"/>
</dbReference>
<keyword evidence="2" id="KW-0326">Glycosidase</keyword>
<dbReference type="AlphaFoldDB" id="A0A644XBY7"/>
<organism evidence="2">
    <name type="scientific">bioreactor metagenome</name>
    <dbReference type="NCBI Taxonomy" id="1076179"/>
    <lineage>
        <taxon>unclassified sequences</taxon>
        <taxon>metagenomes</taxon>
        <taxon>ecological metagenomes</taxon>
    </lineage>
</organism>
<dbReference type="GO" id="GO:0102388">
    <property type="term" value="F:UDP-N,N'-diacetylbacillosamine 2-epimerase activity"/>
    <property type="evidence" value="ECO:0007669"/>
    <property type="project" value="UniProtKB-EC"/>
</dbReference>
<dbReference type="EC" id="3.2.1.184" evidence="2"/>
<keyword evidence="2" id="KW-0378">Hydrolase</keyword>
<dbReference type="PANTHER" id="PTHR43174">
    <property type="entry name" value="UDP-N-ACETYLGLUCOSAMINE 2-EPIMERASE"/>
    <property type="match status" value="1"/>
</dbReference>
<dbReference type="SUPFAM" id="SSF53756">
    <property type="entry name" value="UDP-Glycosyltransferase/glycogen phosphorylase"/>
    <property type="match status" value="1"/>
</dbReference>
<evidence type="ECO:0000259" key="1">
    <source>
        <dbReference type="Pfam" id="PF02350"/>
    </source>
</evidence>
<dbReference type="Gene3D" id="3.40.50.2000">
    <property type="entry name" value="Glycogen Phosphorylase B"/>
    <property type="match status" value="2"/>
</dbReference>
<dbReference type="PANTHER" id="PTHR43174:SF3">
    <property type="entry name" value="UDP-N-ACETYLGLUCOSAMINE 2-EPIMERASE"/>
    <property type="match status" value="1"/>
</dbReference>
<dbReference type="InterPro" id="IPR029767">
    <property type="entry name" value="WecB-like"/>
</dbReference>
<sequence>MNLCGAIVGNSSSALVEAPFLKKPVVNIGNRQKGRLMAENILSCDYEANNIESAINKAMSQDFKEFVRTIESLYGEGNTSTEIVEVLKTIELGDKLLKKKLIWS</sequence>
<name>A0A644XBY7_9ZZZZ</name>
<proteinExistence type="predicted"/>
<protein>
    <submittedName>
        <fullName evidence="2">GDP/UDP-N,N'-diacetylbacillosamine 2-epimerase (Hydrolyzing)</fullName>
        <ecNumber evidence="2">3.2.1.184</ecNumber>
    </submittedName>
</protein>
<reference evidence="2" key="1">
    <citation type="submission" date="2019-08" db="EMBL/GenBank/DDBJ databases">
        <authorList>
            <person name="Kucharzyk K."/>
            <person name="Murdoch R.W."/>
            <person name="Higgins S."/>
            <person name="Loffler F."/>
        </authorList>
    </citation>
    <scope>NUCLEOTIDE SEQUENCE</scope>
</reference>
<evidence type="ECO:0000313" key="2">
    <source>
        <dbReference type="EMBL" id="MPM11703.1"/>
    </source>
</evidence>
<dbReference type="Pfam" id="PF02350">
    <property type="entry name" value="Epimerase_2"/>
    <property type="match status" value="1"/>
</dbReference>
<gene>
    <name evidence="2" type="primary">legG_4</name>
    <name evidence="2" type="ORF">SDC9_58053</name>
</gene>
<accession>A0A644XBY7</accession>
<dbReference type="EMBL" id="VSSQ01001867">
    <property type="protein sequence ID" value="MPM11703.1"/>
    <property type="molecule type" value="Genomic_DNA"/>
</dbReference>
<comment type="caution">
    <text evidence="2">The sequence shown here is derived from an EMBL/GenBank/DDBJ whole genome shotgun (WGS) entry which is preliminary data.</text>
</comment>
<feature type="domain" description="UDP-N-acetylglucosamine 2-epimerase" evidence="1">
    <location>
        <begin position="1"/>
        <end position="88"/>
    </location>
</feature>